<dbReference type="InterPro" id="IPR020904">
    <property type="entry name" value="Sc_DH/Rdtase_CS"/>
</dbReference>
<evidence type="ECO:0000313" key="5">
    <source>
        <dbReference type="Proteomes" id="UP000234456"/>
    </source>
</evidence>
<name>A0A2N4TS77_RALPI</name>
<dbReference type="GO" id="GO:0016491">
    <property type="term" value="F:oxidoreductase activity"/>
    <property type="evidence" value="ECO:0007669"/>
    <property type="project" value="UniProtKB-KW"/>
</dbReference>
<dbReference type="EMBL" id="PKQE01000002">
    <property type="protein sequence ID" value="PLC42521.1"/>
    <property type="molecule type" value="Genomic_DNA"/>
</dbReference>
<comment type="caution">
    <text evidence="4">The sequence shown here is derived from an EMBL/GenBank/DDBJ whole genome shotgun (WGS) entry which is preliminary data.</text>
</comment>
<dbReference type="InterPro" id="IPR002347">
    <property type="entry name" value="SDR_fam"/>
</dbReference>
<organism evidence="4 5">
    <name type="scientific">Ralstonia pickettii</name>
    <name type="common">Burkholderia pickettii</name>
    <dbReference type="NCBI Taxonomy" id="329"/>
    <lineage>
        <taxon>Bacteria</taxon>
        <taxon>Pseudomonadati</taxon>
        <taxon>Pseudomonadota</taxon>
        <taxon>Betaproteobacteria</taxon>
        <taxon>Burkholderiales</taxon>
        <taxon>Burkholderiaceae</taxon>
        <taxon>Ralstonia</taxon>
    </lineage>
</organism>
<dbReference type="AlphaFoldDB" id="A0A2N4TS77"/>
<dbReference type="Pfam" id="PF00106">
    <property type="entry name" value="adh_short"/>
    <property type="match status" value="1"/>
</dbReference>
<accession>A0A2N4TS77</accession>
<dbReference type="PROSITE" id="PS00061">
    <property type="entry name" value="ADH_SHORT"/>
    <property type="match status" value="1"/>
</dbReference>
<evidence type="ECO:0000256" key="3">
    <source>
        <dbReference type="RuleBase" id="RU000363"/>
    </source>
</evidence>
<dbReference type="NCBIfam" id="NF006117">
    <property type="entry name" value="PRK08264.1-3"/>
    <property type="match status" value="1"/>
</dbReference>
<dbReference type="InterPro" id="IPR036291">
    <property type="entry name" value="NAD(P)-bd_dom_sf"/>
</dbReference>
<keyword evidence="2" id="KW-0560">Oxidoreductase</keyword>
<protein>
    <submittedName>
        <fullName evidence="4">Short-chain dehydrogenase</fullName>
    </submittedName>
</protein>
<dbReference type="Gene3D" id="3.40.50.720">
    <property type="entry name" value="NAD(P)-binding Rossmann-like Domain"/>
    <property type="match status" value="1"/>
</dbReference>
<dbReference type="NCBIfam" id="NF006119">
    <property type="entry name" value="PRK08264.1-5"/>
    <property type="match status" value="1"/>
</dbReference>
<comment type="similarity">
    <text evidence="1 3">Belongs to the short-chain dehydrogenases/reductases (SDR) family.</text>
</comment>
<evidence type="ECO:0000313" key="4">
    <source>
        <dbReference type="EMBL" id="PLC42521.1"/>
    </source>
</evidence>
<dbReference type="RefSeq" id="WP_102065598.1">
    <property type="nucleotide sequence ID" value="NZ_PKQE01000002.1"/>
</dbReference>
<reference evidence="4 5" key="1">
    <citation type="submission" date="2017-12" db="EMBL/GenBank/DDBJ databases">
        <title>Draft genome sequence of Ralstonia pickettii 52.</title>
        <authorList>
            <person name="Zheng B."/>
        </authorList>
    </citation>
    <scope>NUCLEOTIDE SEQUENCE [LARGE SCALE GENOMIC DNA]</scope>
    <source>
        <strain evidence="4 5">52</strain>
    </source>
</reference>
<dbReference type="PRINTS" id="PR00080">
    <property type="entry name" value="SDRFAMILY"/>
</dbReference>
<proteinExistence type="inferred from homology"/>
<dbReference type="SUPFAM" id="SSF51735">
    <property type="entry name" value="NAD(P)-binding Rossmann-fold domains"/>
    <property type="match status" value="1"/>
</dbReference>
<dbReference type="Proteomes" id="UP000234456">
    <property type="component" value="Unassembled WGS sequence"/>
</dbReference>
<dbReference type="PANTHER" id="PTHR44169">
    <property type="entry name" value="NADPH-DEPENDENT 1-ACYLDIHYDROXYACETONE PHOSPHATE REDUCTASE"/>
    <property type="match status" value="1"/>
</dbReference>
<evidence type="ECO:0000256" key="1">
    <source>
        <dbReference type="ARBA" id="ARBA00006484"/>
    </source>
</evidence>
<dbReference type="PANTHER" id="PTHR44169:SF6">
    <property type="entry name" value="NADPH-DEPENDENT 1-ACYLDIHYDROXYACETONE PHOSPHATE REDUCTASE"/>
    <property type="match status" value="1"/>
</dbReference>
<dbReference type="PRINTS" id="PR00081">
    <property type="entry name" value="GDHRDH"/>
</dbReference>
<evidence type="ECO:0000256" key="2">
    <source>
        <dbReference type="ARBA" id="ARBA00023002"/>
    </source>
</evidence>
<sequence length="232" mass="23845">MDIKGKTILVTGANRGLGRQFTQALLAAGAAKVYAGARDPQSVTQPGVEAVRLDVTDAESITAAAAALTDVDVVINNAGIMQPASLLASGDIGAIHKIFDVNVWGLLAVTQAFVPVLKRNGGGVVVNVLSVLSWVALPNSGAYSASKAAAWALTNGLRHELRSQGTRVVGVHPAYIDTDMTAGVTAPKSTPEQVVAEVLRALADGRDEVLVDDVGRNVKQSLSSAAPAYLAA</sequence>
<gene>
    <name evidence="4" type="ORF">C0Q88_11200</name>
</gene>
<dbReference type="OrthoDB" id="5786478at2"/>